<dbReference type="KEGG" id="dse:6617820"/>
<dbReference type="GO" id="GO:0006415">
    <property type="term" value="P:translational termination"/>
    <property type="evidence" value="ECO:0007669"/>
    <property type="project" value="InterPro"/>
</dbReference>
<organism evidence="4">
    <name type="scientific">Drosophila sechellia</name>
    <name type="common">Fruit fly</name>
    <dbReference type="NCBI Taxonomy" id="7238"/>
    <lineage>
        <taxon>Eukaryota</taxon>
        <taxon>Metazoa</taxon>
        <taxon>Ecdysozoa</taxon>
        <taxon>Arthropoda</taxon>
        <taxon>Hexapoda</taxon>
        <taxon>Insecta</taxon>
        <taxon>Pterygota</taxon>
        <taxon>Neoptera</taxon>
        <taxon>Endopterygota</taxon>
        <taxon>Diptera</taxon>
        <taxon>Brachycera</taxon>
        <taxon>Muscomorpha</taxon>
        <taxon>Ephydroidea</taxon>
        <taxon>Drosophilidae</taxon>
        <taxon>Drosophila</taxon>
        <taxon>Sophophora</taxon>
    </lineage>
</organism>
<dbReference type="AlphaFoldDB" id="B4IEH0"/>
<keyword evidence="1" id="KW-0488">Methylation</keyword>
<dbReference type="EMBL" id="CH480831">
    <property type="protein sequence ID" value="EDW45997.1"/>
    <property type="molecule type" value="Genomic_DNA"/>
</dbReference>
<dbReference type="SUPFAM" id="SSF75620">
    <property type="entry name" value="Release factor"/>
    <property type="match status" value="1"/>
</dbReference>
<dbReference type="PANTHER" id="PTHR43804:SF7">
    <property type="entry name" value="LD18447P"/>
    <property type="match status" value="1"/>
</dbReference>
<feature type="domain" description="Peptide chain release factor" evidence="2">
    <location>
        <begin position="52"/>
        <end position="158"/>
    </location>
</feature>
<proteinExistence type="predicted"/>
<sequence length="171" mass="19319">MMSRKLLNLRLGYLARRLASTDPLSIQNEKLQAYLESLRQEYYAVRVNAAGNSKSYARLAQLEGVVSALEQRRVLERHITSAKDMEAEKDEDMRELMREENEVYVDLLGKQDQALLQELLTLSDDEEYPALIFGLNAGAGGQEAMLFAQELYEMYTGLLRPHGLGMGGVCQ</sequence>
<dbReference type="InterPro" id="IPR050057">
    <property type="entry name" value="Prokaryotic/Mito_RF"/>
</dbReference>
<keyword evidence="4" id="KW-1185">Reference proteome</keyword>
<dbReference type="Proteomes" id="UP000001292">
    <property type="component" value="Unassembled WGS sequence"/>
</dbReference>
<name>B4IEH0_DROSE</name>
<dbReference type="HOGENOM" id="CLU_1564520_0_0_1"/>
<dbReference type="InterPro" id="IPR005139">
    <property type="entry name" value="PCRF"/>
</dbReference>
<reference evidence="3 4" key="1">
    <citation type="journal article" date="2007" name="Nature">
        <title>Evolution of genes and genomes on the Drosophila phylogeny.</title>
        <authorList>
            <consortium name="Drosophila 12 Genomes Consortium"/>
            <person name="Clark A.G."/>
            <person name="Eisen M.B."/>
            <person name="Smith D.R."/>
            <person name="Bergman C.M."/>
            <person name="Oliver B."/>
            <person name="Markow T.A."/>
            <person name="Kaufman T.C."/>
            <person name="Kellis M."/>
            <person name="Gelbart W."/>
            <person name="Iyer V.N."/>
            <person name="Pollard D.A."/>
            <person name="Sackton T.B."/>
            <person name="Larracuente A.M."/>
            <person name="Singh N.D."/>
            <person name="Abad J.P."/>
            <person name="Abt D.N."/>
            <person name="Adryan B."/>
            <person name="Aguade M."/>
            <person name="Akashi H."/>
            <person name="Anderson W.W."/>
            <person name="Aquadro C.F."/>
            <person name="Ardell D.H."/>
            <person name="Arguello R."/>
            <person name="Artieri C.G."/>
            <person name="Barbash D.A."/>
            <person name="Barker D."/>
            <person name="Barsanti P."/>
            <person name="Batterham P."/>
            <person name="Batzoglou S."/>
            <person name="Begun D."/>
            <person name="Bhutkar A."/>
            <person name="Blanco E."/>
            <person name="Bosak S.A."/>
            <person name="Bradley R.K."/>
            <person name="Brand A.D."/>
            <person name="Brent M.R."/>
            <person name="Brooks A.N."/>
            <person name="Brown R.H."/>
            <person name="Butlin R.K."/>
            <person name="Caggese C."/>
            <person name="Calvi B.R."/>
            <person name="Bernardo de Carvalho A."/>
            <person name="Caspi A."/>
            <person name="Castrezana S."/>
            <person name="Celniker S.E."/>
            <person name="Chang J.L."/>
            <person name="Chapple C."/>
            <person name="Chatterji S."/>
            <person name="Chinwalla A."/>
            <person name="Civetta A."/>
            <person name="Clifton S.W."/>
            <person name="Comeron J.M."/>
            <person name="Costello J.C."/>
            <person name="Coyne J.A."/>
            <person name="Daub J."/>
            <person name="David R.G."/>
            <person name="Delcher A.L."/>
            <person name="Delehaunty K."/>
            <person name="Do C.B."/>
            <person name="Ebling H."/>
            <person name="Edwards K."/>
            <person name="Eickbush T."/>
            <person name="Evans J.D."/>
            <person name="Filipski A."/>
            <person name="Findeiss S."/>
            <person name="Freyhult E."/>
            <person name="Fulton L."/>
            <person name="Fulton R."/>
            <person name="Garcia A.C."/>
            <person name="Gardiner A."/>
            <person name="Garfield D.A."/>
            <person name="Garvin B.E."/>
            <person name="Gibson G."/>
            <person name="Gilbert D."/>
            <person name="Gnerre S."/>
            <person name="Godfrey J."/>
            <person name="Good R."/>
            <person name="Gotea V."/>
            <person name="Gravely B."/>
            <person name="Greenberg A.J."/>
            <person name="Griffiths-Jones S."/>
            <person name="Gross S."/>
            <person name="Guigo R."/>
            <person name="Gustafson E.A."/>
            <person name="Haerty W."/>
            <person name="Hahn M.W."/>
            <person name="Halligan D.L."/>
            <person name="Halpern A.L."/>
            <person name="Halter G.M."/>
            <person name="Han M.V."/>
            <person name="Heger A."/>
            <person name="Hillier L."/>
            <person name="Hinrichs A.S."/>
            <person name="Holmes I."/>
            <person name="Hoskins R.A."/>
            <person name="Hubisz M.J."/>
            <person name="Hultmark D."/>
            <person name="Huntley M.A."/>
            <person name="Jaffe D.B."/>
            <person name="Jagadeeshan S."/>
            <person name="Jeck W.R."/>
            <person name="Johnson J."/>
            <person name="Jones C.D."/>
            <person name="Jordan W.C."/>
            <person name="Karpen G.H."/>
            <person name="Kataoka E."/>
            <person name="Keightley P.D."/>
            <person name="Kheradpour P."/>
            <person name="Kirkness E.F."/>
            <person name="Koerich L.B."/>
            <person name="Kristiansen K."/>
            <person name="Kudrna D."/>
            <person name="Kulathinal R.J."/>
            <person name="Kumar S."/>
            <person name="Kwok R."/>
            <person name="Lander E."/>
            <person name="Langley C.H."/>
            <person name="Lapoint R."/>
            <person name="Lazzaro B.P."/>
            <person name="Lee S.J."/>
            <person name="Levesque L."/>
            <person name="Li R."/>
            <person name="Lin C.F."/>
            <person name="Lin M.F."/>
            <person name="Lindblad-Toh K."/>
            <person name="Llopart A."/>
            <person name="Long M."/>
            <person name="Low L."/>
            <person name="Lozovsky E."/>
            <person name="Lu J."/>
            <person name="Luo M."/>
            <person name="Machado C.A."/>
            <person name="Makalowski W."/>
            <person name="Marzo M."/>
            <person name="Matsuda M."/>
            <person name="Matzkin L."/>
            <person name="McAllister B."/>
            <person name="McBride C.S."/>
            <person name="McKernan B."/>
            <person name="McKernan K."/>
            <person name="Mendez-Lago M."/>
            <person name="Minx P."/>
            <person name="Mollenhauer M.U."/>
            <person name="Montooth K."/>
            <person name="Mount S.M."/>
            <person name="Mu X."/>
            <person name="Myers E."/>
            <person name="Negre B."/>
            <person name="Newfeld S."/>
            <person name="Nielsen R."/>
            <person name="Noor M.A."/>
            <person name="O'Grady P."/>
            <person name="Pachter L."/>
            <person name="Papaceit M."/>
            <person name="Parisi M.J."/>
            <person name="Parisi M."/>
            <person name="Parts L."/>
            <person name="Pedersen J.S."/>
            <person name="Pesole G."/>
            <person name="Phillippy A.M."/>
            <person name="Ponting C.P."/>
            <person name="Pop M."/>
            <person name="Porcelli D."/>
            <person name="Powell J.R."/>
            <person name="Prohaska S."/>
            <person name="Pruitt K."/>
            <person name="Puig M."/>
            <person name="Quesneville H."/>
            <person name="Ram K.R."/>
            <person name="Rand D."/>
            <person name="Rasmussen M.D."/>
            <person name="Reed L.K."/>
            <person name="Reenan R."/>
            <person name="Reily A."/>
            <person name="Remington K.A."/>
            <person name="Rieger T.T."/>
            <person name="Ritchie M.G."/>
            <person name="Robin C."/>
            <person name="Rogers Y.H."/>
            <person name="Rohde C."/>
            <person name="Rozas J."/>
            <person name="Rubenfield M.J."/>
            <person name="Ruiz A."/>
            <person name="Russo S."/>
            <person name="Salzberg S.L."/>
            <person name="Sanchez-Gracia A."/>
            <person name="Saranga D.J."/>
            <person name="Sato H."/>
            <person name="Schaeffer S.W."/>
            <person name="Schatz M.C."/>
            <person name="Schlenke T."/>
            <person name="Schwartz R."/>
            <person name="Segarra C."/>
            <person name="Singh R.S."/>
            <person name="Sirot L."/>
            <person name="Sirota M."/>
            <person name="Sisneros N.B."/>
            <person name="Smith C.D."/>
            <person name="Smith T.F."/>
            <person name="Spieth J."/>
            <person name="Stage D.E."/>
            <person name="Stark A."/>
            <person name="Stephan W."/>
            <person name="Strausberg R.L."/>
            <person name="Strempel S."/>
            <person name="Sturgill D."/>
            <person name="Sutton G."/>
            <person name="Sutton G.G."/>
            <person name="Tao W."/>
            <person name="Teichmann S."/>
            <person name="Tobari Y.N."/>
            <person name="Tomimura Y."/>
            <person name="Tsolas J.M."/>
            <person name="Valente V.L."/>
            <person name="Venter E."/>
            <person name="Venter J.C."/>
            <person name="Vicario S."/>
            <person name="Vieira F.G."/>
            <person name="Vilella A.J."/>
            <person name="Villasante A."/>
            <person name="Walenz B."/>
            <person name="Wang J."/>
            <person name="Wasserman M."/>
            <person name="Watts T."/>
            <person name="Wilson D."/>
            <person name="Wilson R.K."/>
            <person name="Wing R.A."/>
            <person name="Wolfner M.F."/>
            <person name="Wong A."/>
            <person name="Wong G.K."/>
            <person name="Wu C.I."/>
            <person name="Wu G."/>
            <person name="Yamamoto D."/>
            <person name="Yang H.P."/>
            <person name="Yang S.P."/>
            <person name="Yorke J.A."/>
            <person name="Yoshida K."/>
            <person name="Zdobnov E."/>
            <person name="Zhang P."/>
            <person name="Zhang Y."/>
            <person name="Zimin A.V."/>
            <person name="Baldwin J."/>
            <person name="Abdouelleil A."/>
            <person name="Abdulkadir J."/>
            <person name="Abebe A."/>
            <person name="Abera B."/>
            <person name="Abreu J."/>
            <person name="Acer S.C."/>
            <person name="Aftuck L."/>
            <person name="Alexander A."/>
            <person name="An P."/>
            <person name="Anderson E."/>
            <person name="Anderson S."/>
            <person name="Arachi H."/>
            <person name="Azer M."/>
            <person name="Bachantsang P."/>
            <person name="Barry A."/>
            <person name="Bayul T."/>
            <person name="Berlin A."/>
            <person name="Bessette D."/>
            <person name="Bloom T."/>
            <person name="Blye J."/>
            <person name="Boguslavskiy L."/>
            <person name="Bonnet C."/>
            <person name="Boukhgalter B."/>
            <person name="Bourzgui I."/>
            <person name="Brown A."/>
            <person name="Cahill P."/>
            <person name="Channer S."/>
            <person name="Cheshatsang Y."/>
            <person name="Chuda L."/>
            <person name="Citroen M."/>
            <person name="Collymore A."/>
            <person name="Cooke P."/>
            <person name="Costello M."/>
            <person name="D'Aco K."/>
            <person name="Daza R."/>
            <person name="De Haan G."/>
            <person name="DeGray S."/>
            <person name="DeMaso C."/>
            <person name="Dhargay N."/>
            <person name="Dooley K."/>
            <person name="Dooley E."/>
            <person name="Doricent M."/>
            <person name="Dorje P."/>
            <person name="Dorjee K."/>
            <person name="Dupes A."/>
            <person name="Elong R."/>
            <person name="Falk J."/>
            <person name="Farina A."/>
            <person name="Faro S."/>
            <person name="Ferguson D."/>
            <person name="Fisher S."/>
            <person name="Foley C.D."/>
            <person name="Franke A."/>
            <person name="Friedrich D."/>
            <person name="Gadbois L."/>
            <person name="Gearin G."/>
            <person name="Gearin C.R."/>
            <person name="Giannoukos G."/>
            <person name="Goode T."/>
            <person name="Graham J."/>
            <person name="Grandbois E."/>
            <person name="Grewal S."/>
            <person name="Gyaltsen K."/>
            <person name="Hafez N."/>
            <person name="Hagos B."/>
            <person name="Hall J."/>
            <person name="Henson C."/>
            <person name="Hollinger A."/>
            <person name="Honan T."/>
            <person name="Huard M.D."/>
            <person name="Hughes L."/>
            <person name="Hurhula B."/>
            <person name="Husby M.E."/>
            <person name="Kamat A."/>
            <person name="Kanga B."/>
            <person name="Kashin S."/>
            <person name="Khazanovich D."/>
            <person name="Kisner P."/>
            <person name="Lance K."/>
            <person name="Lara M."/>
            <person name="Lee W."/>
            <person name="Lennon N."/>
            <person name="Letendre F."/>
            <person name="LeVine R."/>
            <person name="Lipovsky A."/>
            <person name="Liu X."/>
            <person name="Liu J."/>
            <person name="Liu S."/>
            <person name="Lokyitsang T."/>
            <person name="Lokyitsang Y."/>
            <person name="Lubonja R."/>
            <person name="Lui A."/>
            <person name="MacDonald P."/>
            <person name="Magnisalis V."/>
            <person name="Maru K."/>
            <person name="Matthews C."/>
            <person name="McCusker W."/>
            <person name="McDonough S."/>
            <person name="Mehta T."/>
            <person name="Meldrim J."/>
            <person name="Meneus L."/>
            <person name="Mihai O."/>
            <person name="Mihalev A."/>
            <person name="Mihova T."/>
            <person name="Mittelman R."/>
            <person name="Mlenga V."/>
            <person name="Montmayeur A."/>
            <person name="Mulrain L."/>
            <person name="Navidi A."/>
            <person name="Naylor J."/>
            <person name="Negash T."/>
            <person name="Nguyen T."/>
            <person name="Nguyen N."/>
            <person name="Nicol R."/>
            <person name="Norbu C."/>
            <person name="Norbu N."/>
            <person name="Novod N."/>
            <person name="O'Neill B."/>
            <person name="Osman S."/>
            <person name="Markiewicz E."/>
            <person name="Oyono O.L."/>
            <person name="Patti C."/>
            <person name="Phunkhang P."/>
            <person name="Pierre F."/>
            <person name="Priest M."/>
            <person name="Raghuraman S."/>
            <person name="Rege F."/>
            <person name="Reyes R."/>
            <person name="Rise C."/>
            <person name="Rogov P."/>
            <person name="Ross K."/>
            <person name="Ryan E."/>
            <person name="Settipalli S."/>
            <person name="Shea T."/>
            <person name="Sherpa N."/>
            <person name="Shi L."/>
            <person name="Shih D."/>
            <person name="Sparrow T."/>
            <person name="Spaulding J."/>
            <person name="Stalker J."/>
            <person name="Stange-Thomann N."/>
            <person name="Stavropoulos S."/>
            <person name="Stone C."/>
            <person name="Strader C."/>
            <person name="Tesfaye S."/>
            <person name="Thomson T."/>
            <person name="Thoulutsang Y."/>
            <person name="Thoulutsang D."/>
            <person name="Topham K."/>
            <person name="Topping I."/>
            <person name="Tsamla T."/>
            <person name="Vassiliev H."/>
            <person name="Vo A."/>
            <person name="Wangchuk T."/>
            <person name="Wangdi T."/>
            <person name="Weiand M."/>
            <person name="Wilkinson J."/>
            <person name="Wilson A."/>
            <person name="Yadav S."/>
            <person name="Young G."/>
            <person name="Yu Q."/>
            <person name="Zembek L."/>
            <person name="Zhong D."/>
            <person name="Zimmer A."/>
            <person name="Zwirko Z."/>
            <person name="Jaffe D.B."/>
            <person name="Alvarez P."/>
            <person name="Brockman W."/>
            <person name="Butler J."/>
            <person name="Chin C."/>
            <person name="Gnerre S."/>
            <person name="Grabherr M."/>
            <person name="Kleber M."/>
            <person name="Mauceli E."/>
            <person name="MacCallum I."/>
        </authorList>
    </citation>
    <scope>NUCLEOTIDE SEQUENCE [LARGE SCALE GENOMIC DNA]</scope>
    <source>
        <strain evidence="4">Rob3c / Tucson 14021-0248.25</strain>
    </source>
</reference>
<dbReference type="InterPro" id="IPR045853">
    <property type="entry name" value="Pep_chain_release_fac_I_sf"/>
</dbReference>
<evidence type="ECO:0000256" key="1">
    <source>
        <dbReference type="ARBA" id="ARBA00022481"/>
    </source>
</evidence>
<dbReference type="STRING" id="7238.B4IEH0"/>
<evidence type="ECO:0000259" key="2">
    <source>
        <dbReference type="Pfam" id="PF03462"/>
    </source>
</evidence>
<evidence type="ECO:0000313" key="4">
    <source>
        <dbReference type="Proteomes" id="UP000001292"/>
    </source>
</evidence>
<gene>
    <name evidence="3" type="primary">Dsec\GM10246</name>
    <name evidence="3" type="ORF">Dsec_GM10246</name>
</gene>
<protein>
    <submittedName>
        <fullName evidence="3">GM10246</fullName>
    </submittedName>
</protein>
<accession>B4IEH0</accession>
<dbReference type="PhylomeDB" id="B4IEH0"/>
<dbReference type="Gene3D" id="3.30.70.1660">
    <property type="match status" value="1"/>
</dbReference>
<dbReference type="Pfam" id="PF03462">
    <property type="entry name" value="PCRF"/>
    <property type="match status" value="1"/>
</dbReference>
<dbReference type="PANTHER" id="PTHR43804">
    <property type="entry name" value="LD18447P"/>
    <property type="match status" value="1"/>
</dbReference>
<evidence type="ECO:0000313" key="3">
    <source>
        <dbReference type="EMBL" id="EDW45997.1"/>
    </source>
</evidence>
<dbReference type="SMR" id="B4IEH0"/>